<proteinExistence type="predicted"/>
<feature type="region of interest" description="Disordered" evidence="1">
    <location>
        <begin position="1"/>
        <end position="64"/>
    </location>
</feature>
<evidence type="ECO:0000256" key="1">
    <source>
        <dbReference type="SAM" id="MobiDB-lite"/>
    </source>
</evidence>
<organism evidence="2 3">
    <name type="scientific">Papaver atlanticum</name>
    <dbReference type="NCBI Taxonomy" id="357466"/>
    <lineage>
        <taxon>Eukaryota</taxon>
        <taxon>Viridiplantae</taxon>
        <taxon>Streptophyta</taxon>
        <taxon>Embryophyta</taxon>
        <taxon>Tracheophyta</taxon>
        <taxon>Spermatophyta</taxon>
        <taxon>Magnoliopsida</taxon>
        <taxon>Ranunculales</taxon>
        <taxon>Papaveraceae</taxon>
        <taxon>Papaveroideae</taxon>
        <taxon>Papaver</taxon>
    </lineage>
</organism>
<dbReference type="Proteomes" id="UP001202328">
    <property type="component" value="Unassembled WGS sequence"/>
</dbReference>
<feature type="compositionally biased region" description="Pro residues" evidence="1">
    <location>
        <begin position="16"/>
        <end position="43"/>
    </location>
</feature>
<dbReference type="InterPro" id="IPR044832">
    <property type="entry name" value="NRP-like"/>
</dbReference>
<name>A0AAD4X9R1_9MAGN</name>
<dbReference type="InterPro" id="IPR015915">
    <property type="entry name" value="Kelch-typ_b-propeller"/>
</dbReference>
<feature type="compositionally biased region" description="Polar residues" evidence="1">
    <location>
        <begin position="44"/>
        <end position="64"/>
    </location>
</feature>
<feature type="compositionally biased region" description="Low complexity" evidence="1">
    <location>
        <begin position="1"/>
        <end position="15"/>
    </location>
</feature>
<sequence>MSSSRPQLPSLITPSLPTPPPQLPAMPPPPARTPLPLPPPPPFQNQIESYNPQRNEWTPRPSLSHQKGCLSGVTLCDKFFAIGGGDGLNCFSDVQMFDPAVGRWIPTQSMHQKRFSSAAAELNGAIYAAGGFHGENYLNSVNDLIREN</sequence>
<comment type="caution">
    <text evidence="2">The sequence shown here is derived from an EMBL/GenBank/DDBJ whole genome shotgun (WGS) entry which is preliminary data.</text>
</comment>
<reference evidence="2" key="1">
    <citation type="submission" date="2022-04" db="EMBL/GenBank/DDBJ databases">
        <title>A functionally conserved STORR gene fusion in Papaver species that diverged 16.8 million years ago.</title>
        <authorList>
            <person name="Catania T."/>
        </authorList>
    </citation>
    <scope>NUCLEOTIDE SEQUENCE</scope>
    <source>
        <strain evidence="2">S-188037</strain>
    </source>
</reference>
<dbReference type="PANTHER" id="PTHR46034">
    <property type="match status" value="1"/>
</dbReference>
<keyword evidence="3" id="KW-1185">Reference proteome</keyword>
<dbReference type="Gene3D" id="2.120.10.80">
    <property type="entry name" value="Kelch-type beta propeller"/>
    <property type="match status" value="1"/>
</dbReference>
<gene>
    <name evidence="2" type="ORF">MKW98_019633</name>
</gene>
<dbReference type="Pfam" id="PF01344">
    <property type="entry name" value="Kelch_1"/>
    <property type="match status" value="2"/>
</dbReference>
<evidence type="ECO:0000313" key="3">
    <source>
        <dbReference type="Proteomes" id="UP001202328"/>
    </source>
</evidence>
<evidence type="ECO:0000313" key="2">
    <source>
        <dbReference type="EMBL" id="KAI3875060.1"/>
    </source>
</evidence>
<dbReference type="SMART" id="SM00612">
    <property type="entry name" value="Kelch"/>
    <property type="match status" value="1"/>
</dbReference>
<dbReference type="GO" id="GO:0034976">
    <property type="term" value="P:response to endoplasmic reticulum stress"/>
    <property type="evidence" value="ECO:0007669"/>
    <property type="project" value="InterPro"/>
</dbReference>
<dbReference type="SUPFAM" id="SSF117281">
    <property type="entry name" value="Kelch motif"/>
    <property type="match status" value="1"/>
</dbReference>
<dbReference type="InterPro" id="IPR006652">
    <property type="entry name" value="Kelch_1"/>
</dbReference>
<dbReference type="AlphaFoldDB" id="A0AAD4X9R1"/>
<protein>
    <submittedName>
        <fullName evidence="2">Uncharacterized protein</fullName>
    </submittedName>
</protein>
<accession>A0AAD4X9R1</accession>
<dbReference type="EMBL" id="JAJJMB010012638">
    <property type="protein sequence ID" value="KAI3875060.1"/>
    <property type="molecule type" value="Genomic_DNA"/>
</dbReference>
<dbReference type="PANTHER" id="PTHR46034:SF23">
    <property type="entry name" value="DCD (DEVELOPMENT AND CELL DEATH) DOMAIN PROTEIN"/>
    <property type="match status" value="1"/>
</dbReference>